<comment type="caution">
    <text evidence="2">The sequence shown here is derived from an EMBL/GenBank/DDBJ whole genome shotgun (WGS) entry which is preliminary data.</text>
</comment>
<proteinExistence type="predicted"/>
<feature type="region of interest" description="Disordered" evidence="1">
    <location>
        <begin position="32"/>
        <end position="62"/>
    </location>
</feature>
<dbReference type="Proteomes" id="UP000626109">
    <property type="component" value="Unassembled WGS sequence"/>
</dbReference>
<evidence type="ECO:0000313" key="3">
    <source>
        <dbReference type="Proteomes" id="UP000626109"/>
    </source>
</evidence>
<dbReference type="EMBL" id="CAJNNW010032594">
    <property type="protein sequence ID" value="CAE8714184.1"/>
    <property type="molecule type" value="Genomic_DNA"/>
</dbReference>
<evidence type="ECO:0000256" key="1">
    <source>
        <dbReference type="SAM" id="MobiDB-lite"/>
    </source>
</evidence>
<dbReference type="AlphaFoldDB" id="A0A813KWN0"/>
<gene>
    <name evidence="2" type="ORF">PGLA2088_LOCUS37867</name>
</gene>
<reference evidence="2" key="1">
    <citation type="submission" date="2021-02" db="EMBL/GenBank/DDBJ databases">
        <authorList>
            <person name="Dougan E. K."/>
            <person name="Rhodes N."/>
            <person name="Thang M."/>
            <person name="Chan C."/>
        </authorList>
    </citation>
    <scope>NUCLEOTIDE SEQUENCE</scope>
</reference>
<evidence type="ECO:0000313" key="2">
    <source>
        <dbReference type="EMBL" id="CAE8714184.1"/>
    </source>
</evidence>
<accession>A0A813KWN0</accession>
<organism evidence="2 3">
    <name type="scientific">Polarella glacialis</name>
    <name type="common">Dinoflagellate</name>
    <dbReference type="NCBI Taxonomy" id="89957"/>
    <lineage>
        <taxon>Eukaryota</taxon>
        <taxon>Sar</taxon>
        <taxon>Alveolata</taxon>
        <taxon>Dinophyceae</taxon>
        <taxon>Suessiales</taxon>
        <taxon>Suessiaceae</taxon>
        <taxon>Polarella</taxon>
    </lineage>
</organism>
<sequence>MRYAIEEVLAMFPAVTDVVIMCDGDTTPFAMRGGNDTFPSRVRRPSCEEDDAPQNSQNWPKFAEHHGGTRFHFVALGRGSNSERMQQMALEGRGGTFCSAC</sequence>
<name>A0A813KWN0_POLGL</name>
<protein>
    <submittedName>
        <fullName evidence="2">Uncharacterized protein</fullName>
    </submittedName>
</protein>